<protein>
    <submittedName>
        <fullName evidence="2">Uncharacterized protein</fullName>
    </submittedName>
</protein>
<evidence type="ECO:0000256" key="1">
    <source>
        <dbReference type="SAM" id="SignalP"/>
    </source>
</evidence>
<organism evidence="2 4">
    <name type="scientific">Paracoccus sediminis</name>
    <dbReference type="NCBI Taxonomy" id="1214787"/>
    <lineage>
        <taxon>Bacteria</taxon>
        <taxon>Pseudomonadati</taxon>
        <taxon>Pseudomonadota</taxon>
        <taxon>Alphaproteobacteria</taxon>
        <taxon>Rhodobacterales</taxon>
        <taxon>Paracoccaceae</taxon>
        <taxon>Paracoccus</taxon>
    </lineage>
</organism>
<gene>
    <name evidence="3" type="ORF">EYF88_04675</name>
    <name evidence="2" type="ORF">SAMN06265378_102312</name>
</gene>
<evidence type="ECO:0000313" key="3">
    <source>
        <dbReference type="EMBL" id="TBN52189.1"/>
    </source>
</evidence>
<evidence type="ECO:0000313" key="4">
    <source>
        <dbReference type="Proteomes" id="UP000198409"/>
    </source>
</evidence>
<dbReference type="RefSeq" id="WP_089387000.1">
    <property type="nucleotide sequence ID" value="NZ_FZNM01000002.1"/>
</dbReference>
<reference evidence="3 5" key="3">
    <citation type="submission" date="2019-02" db="EMBL/GenBank/DDBJ databases">
        <authorList>
            <person name="Zhang G."/>
        </authorList>
    </citation>
    <scope>NUCLEOTIDE SEQUENCE [LARGE SCALE GENOMIC DNA]</scope>
    <source>
        <strain evidence="3 5">CMB17</strain>
    </source>
</reference>
<dbReference type="OrthoDB" id="5973611at2"/>
<feature type="signal peptide" evidence="1">
    <location>
        <begin position="1"/>
        <end position="21"/>
    </location>
</feature>
<accession>A0A238VKZ3</accession>
<dbReference type="EMBL" id="FZNM01000002">
    <property type="protein sequence ID" value="SNR34393.1"/>
    <property type="molecule type" value="Genomic_DNA"/>
</dbReference>
<evidence type="ECO:0000313" key="2">
    <source>
        <dbReference type="EMBL" id="SNR34393.1"/>
    </source>
</evidence>
<feature type="chain" id="PRO_5013235076" evidence="1">
    <location>
        <begin position="22"/>
        <end position="158"/>
    </location>
</feature>
<reference evidence="4" key="1">
    <citation type="submission" date="2017-06" db="EMBL/GenBank/DDBJ databases">
        <authorList>
            <person name="Varghese N."/>
            <person name="Submissions S."/>
        </authorList>
    </citation>
    <scope>NUCLEOTIDE SEQUENCE [LARGE SCALE GENOMIC DNA]</scope>
    <source>
        <strain evidence="4">DSM 26170</strain>
    </source>
</reference>
<dbReference type="AlphaFoldDB" id="A0A238VKZ3"/>
<name>A0A238VKZ3_9RHOB</name>
<dbReference type="EMBL" id="SIRL01000002">
    <property type="protein sequence ID" value="TBN52189.1"/>
    <property type="molecule type" value="Genomic_DNA"/>
</dbReference>
<proteinExistence type="predicted"/>
<dbReference type="Proteomes" id="UP000198409">
    <property type="component" value="Unassembled WGS sequence"/>
</dbReference>
<reference evidence="2" key="2">
    <citation type="submission" date="2017-06" db="EMBL/GenBank/DDBJ databases">
        <authorList>
            <person name="Kim H.J."/>
            <person name="Triplett B.A."/>
        </authorList>
    </citation>
    <scope>NUCLEOTIDE SEQUENCE [LARGE SCALE GENOMIC DNA]</scope>
    <source>
        <strain evidence="2">DSM 26170</strain>
    </source>
</reference>
<evidence type="ECO:0000313" key="5">
    <source>
        <dbReference type="Proteomes" id="UP000292859"/>
    </source>
</evidence>
<keyword evidence="5" id="KW-1185">Reference proteome</keyword>
<keyword evidence="1" id="KW-0732">Signal</keyword>
<dbReference type="Proteomes" id="UP000292859">
    <property type="component" value="Unassembled WGS sequence"/>
</dbReference>
<sequence length="158" mass="17201">MFKIFVPVVGAFICGASSAIACPDPGEWGEQFSLTGDDLYSQHAFPAIAGGGSNIQRCPISFWTDQGPGFVTRAPDFTFDISGLQHYEIAFDVESSCDNVLVMNTGMGAWFYDDDDGGGNDARIYLTRPQDGLFDIWVGTYDEGADCDATLYVETFDK</sequence>
<dbReference type="PROSITE" id="PS51257">
    <property type="entry name" value="PROKAR_LIPOPROTEIN"/>
    <property type="match status" value="1"/>
</dbReference>